<reference evidence="2" key="1">
    <citation type="journal article" date="2019" name="Plant Biotechnol. J.">
        <title>Genome sequencing of the Australian wild diploid species Gossypium australe highlights disease resistance and delayed gland morphogenesis.</title>
        <authorList>
            <person name="Cai Y."/>
            <person name="Cai X."/>
            <person name="Wang Q."/>
            <person name="Wang P."/>
            <person name="Zhang Y."/>
            <person name="Cai C."/>
            <person name="Xu Y."/>
            <person name="Wang K."/>
            <person name="Zhou Z."/>
            <person name="Wang C."/>
            <person name="Geng S."/>
            <person name="Li B."/>
            <person name="Dong Q."/>
            <person name="Hou Y."/>
            <person name="Wang H."/>
            <person name="Ai P."/>
            <person name="Liu Z."/>
            <person name="Yi F."/>
            <person name="Sun M."/>
            <person name="An G."/>
            <person name="Cheng J."/>
            <person name="Zhang Y."/>
            <person name="Shi Q."/>
            <person name="Xie Y."/>
            <person name="Shi X."/>
            <person name="Chang Y."/>
            <person name="Huang F."/>
            <person name="Chen Y."/>
            <person name="Hong S."/>
            <person name="Mi L."/>
            <person name="Sun Q."/>
            <person name="Zhang L."/>
            <person name="Zhou B."/>
            <person name="Peng R."/>
            <person name="Zhang X."/>
            <person name="Liu F."/>
        </authorList>
    </citation>
    <scope>NUCLEOTIDE SEQUENCE [LARGE SCALE GENOMIC DNA]</scope>
    <source>
        <strain evidence="2">cv. PA1801</strain>
    </source>
</reference>
<evidence type="ECO:0000313" key="2">
    <source>
        <dbReference type="Proteomes" id="UP000325315"/>
    </source>
</evidence>
<protein>
    <submittedName>
        <fullName evidence="1">Leucine-rich repeat receptor-like protein kinase PEPR2</fullName>
    </submittedName>
</protein>
<evidence type="ECO:0000313" key="1">
    <source>
        <dbReference type="EMBL" id="KAA3485144.1"/>
    </source>
</evidence>
<dbReference type="Proteomes" id="UP000325315">
    <property type="component" value="Unassembled WGS sequence"/>
</dbReference>
<comment type="caution">
    <text evidence="1">The sequence shown here is derived from an EMBL/GenBank/DDBJ whole genome shotgun (WGS) entry which is preliminary data.</text>
</comment>
<dbReference type="GO" id="GO:0016301">
    <property type="term" value="F:kinase activity"/>
    <property type="evidence" value="ECO:0007669"/>
    <property type="project" value="UniProtKB-KW"/>
</dbReference>
<keyword evidence="2" id="KW-1185">Reference proteome</keyword>
<sequence>MGRSITQSGNKQAGVSWKDKLLRGKADGPSLNFGITNEEDLVFVEGDILRSTVNGIPTINFSDRIKDWLVKDMETTVVVKLLGRNMSYGVLHNRISNS</sequence>
<proteinExistence type="predicted"/>
<name>A0A5B6WVR8_9ROSI</name>
<keyword evidence="1" id="KW-0418">Kinase</keyword>
<dbReference type="AlphaFoldDB" id="A0A5B6WVR8"/>
<keyword evidence="1" id="KW-0808">Transferase</keyword>
<accession>A0A5B6WVR8</accession>
<gene>
    <name evidence="1" type="ORF">EPI10_007166</name>
</gene>
<organism evidence="1 2">
    <name type="scientific">Gossypium australe</name>
    <dbReference type="NCBI Taxonomy" id="47621"/>
    <lineage>
        <taxon>Eukaryota</taxon>
        <taxon>Viridiplantae</taxon>
        <taxon>Streptophyta</taxon>
        <taxon>Embryophyta</taxon>
        <taxon>Tracheophyta</taxon>
        <taxon>Spermatophyta</taxon>
        <taxon>Magnoliopsida</taxon>
        <taxon>eudicotyledons</taxon>
        <taxon>Gunneridae</taxon>
        <taxon>Pentapetalae</taxon>
        <taxon>rosids</taxon>
        <taxon>malvids</taxon>
        <taxon>Malvales</taxon>
        <taxon>Malvaceae</taxon>
        <taxon>Malvoideae</taxon>
        <taxon>Gossypium</taxon>
    </lineage>
</organism>
<dbReference type="EMBL" id="SMMG02000002">
    <property type="protein sequence ID" value="KAA3485144.1"/>
    <property type="molecule type" value="Genomic_DNA"/>
</dbReference>
<dbReference type="OrthoDB" id="1001433at2759"/>
<keyword evidence="1" id="KW-0675">Receptor</keyword>